<dbReference type="EMBL" id="BPLQ01008947">
    <property type="protein sequence ID" value="GIY40522.1"/>
    <property type="molecule type" value="Genomic_DNA"/>
</dbReference>
<evidence type="ECO:0000313" key="1">
    <source>
        <dbReference type="EMBL" id="GIY40522.1"/>
    </source>
</evidence>
<comment type="caution">
    <text evidence="1">The sequence shown here is derived from an EMBL/GenBank/DDBJ whole genome shotgun (WGS) entry which is preliminary data.</text>
</comment>
<evidence type="ECO:0000313" key="2">
    <source>
        <dbReference type="Proteomes" id="UP001054837"/>
    </source>
</evidence>
<reference evidence="1 2" key="1">
    <citation type="submission" date="2021-06" db="EMBL/GenBank/DDBJ databases">
        <title>Caerostris darwini draft genome.</title>
        <authorList>
            <person name="Kono N."/>
            <person name="Arakawa K."/>
        </authorList>
    </citation>
    <scope>NUCLEOTIDE SEQUENCE [LARGE SCALE GENOMIC DNA]</scope>
</reference>
<proteinExistence type="predicted"/>
<protein>
    <submittedName>
        <fullName evidence="1">Uncharacterized protein</fullName>
    </submittedName>
</protein>
<keyword evidence="2" id="KW-1185">Reference proteome</keyword>
<organism evidence="1 2">
    <name type="scientific">Caerostris darwini</name>
    <dbReference type="NCBI Taxonomy" id="1538125"/>
    <lineage>
        <taxon>Eukaryota</taxon>
        <taxon>Metazoa</taxon>
        <taxon>Ecdysozoa</taxon>
        <taxon>Arthropoda</taxon>
        <taxon>Chelicerata</taxon>
        <taxon>Arachnida</taxon>
        <taxon>Araneae</taxon>
        <taxon>Araneomorphae</taxon>
        <taxon>Entelegynae</taxon>
        <taxon>Araneoidea</taxon>
        <taxon>Araneidae</taxon>
        <taxon>Caerostris</taxon>
    </lineage>
</organism>
<accession>A0AAV4T4T5</accession>
<name>A0AAV4T4T5_9ARAC</name>
<dbReference type="Proteomes" id="UP001054837">
    <property type="component" value="Unassembled WGS sequence"/>
</dbReference>
<sequence>MRLQKGQVVLYKISLAGVVVSNCTQMTSENVSEELGLKSPWRRFSIFISRVCKLQKRNYSDCTCWR</sequence>
<gene>
    <name evidence="1" type="ORF">CDAR_102951</name>
</gene>
<dbReference type="AlphaFoldDB" id="A0AAV4T4T5"/>